<sequence>MYNVQLSEFWKQRIGKETMHNAPYMFGDEEYPDDLVSEASYKSRGSIDELQKKLEEETKKRMEVEAMLAEVQKGKRVAM</sequence>
<name>A0A0M0JFG6_9EUKA</name>
<comment type="caution">
    <text evidence="1">The sequence shown here is derived from an EMBL/GenBank/DDBJ whole genome shotgun (WGS) entry which is preliminary data.</text>
</comment>
<dbReference type="Proteomes" id="UP000037460">
    <property type="component" value="Unassembled WGS sequence"/>
</dbReference>
<proteinExistence type="predicted"/>
<dbReference type="AlphaFoldDB" id="A0A0M0JFG6"/>
<evidence type="ECO:0000313" key="1">
    <source>
        <dbReference type="EMBL" id="KOO25195.1"/>
    </source>
</evidence>
<protein>
    <submittedName>
        <fullName evidence="1">Uncharacterized protein</fullName>
    </submittedName>
</protein>
<dbReference type="EMBL" id="JWZX01003008">
    <property type="protein sequence ID" value="KOO25195.1"/>
    <property type="molecule type" value="Genomic_DNA"/>
</dbReference>
<accession>A0A0M0JFG6</accession>
<reference evidence="2" key="1">
    <citation type="journal article" date="2015" name="PLoS Genet.">
        <title>Genome Sequence and Transcriptome Analyses of Chrysochromulina tobin: Metabolic Tools for Enhanced Algal Fitness in the Prominent Order Prymnesiales (Haptophyceae).</title>
        <authorList>
            <person name="Hovde B.T."/>
            <person name="Deodato C.R."/>
            <person name="Hunsperger H.M."/>
            <person name="Ryken S.A."/>
            <person name="Yost W."/>
            <person name="Jha R.K."/>
            <person name="Patterson J."/>
            <person name="Monnat R.J. Jr."/>
            <person name="Barlow S.B."/>
            <person name="Starkenburg S.R."/>
            <person name="Cattolico R.A."/>
        </authorList>
    </citation>
    <scope>NUCLEOTIDE SEQUENCE</scope>
    <source>
        <strain evidence="2">CCMP291</strain>
    </source>
</reference>
<keyword evidence="2" id="KW-1185">Reference proteome</keyword>
<evidence type="ECO:0000313" key="2">
    <source>
        <dbReference type="Proteomes" id="UP000037460"/>
    </source>
</evidence>
<gene>
    <name evidence="1" type="ORF">Ctob_009624</name>
</gene>
<organism evidence="1 2">
    <name type="scientific">Chrysochromulina tobinii</name>
    <dbReference type="NCBI Taxonomy" id="1460289"/>
    <lineage>
        <taxon>Eukaryota</taxon>
        <taxon>Haptista</taxon>
        <taxon>Haptophyta</taxon>
        <taxon>Prymnesiophyceae</taxon>
        <taxon>Prymnesiales</taxon>
        <taxon>Chrysochromulinaceae</taxon>
        <taxon>Chrysochromulina</taxon>
    </lineage>
</organism>